<dbReference type="SUPFAM" id="SSF48317">
    <property type="entry name" value="Acid phosphatase/Vanadium-dependent haloperoxidase"/>
    <property type="match status" value="1"/>
</dbReference>
<dbReference type="InterPro" id="IPR036938">
    <property type="entry name" value="PAP2/HPO_sf"/>
</dbReference>
<comment type="caution">
    <text evidence="3">The sequence shown here is derived from an EMBL/GenBank/DDBJ whole genome shotgun (WGS) entry which is preliminary data.</text>
</comment>
<feature type="transmembrane region" description="Helical" evidence="1">
    <location>
        <begin position="227"/>
        <end position="245"/>
    </location>
</feature>
<evidence type="ECO:0000256" key="1">
    <source>
        <dbReference type="SAM" id="Phobius"/>
    </source>
</evidence>
<feature type="transmembrane region" description="Helical" evidence="1">
    <location>
        <begin position="175"/>
        <end position="193"/>
    </location>
</feature>
<dbReference type="EMBL" id="QFBC01000001">
    <property type="protein sequence ID" value="PWE58307.1"/>
    <property type="molecule type" value="Genomic_DNA"/>
</dbReference>
<keyword evidence="1" id="KW-0812">Transmembrane</keyword>
<evidence type="ECO:0000259" key="2">
    <source>
        <dbReference type="Pfam" id="PF01569"/>
    </source>
</evidence>
<feature type="transmembrane region" description="Helical" evidence="1">
    <location>
        <begin position="84"/>
        <end position="104"/>
    </location>
</feature>
<feature type="transmembrane region" description="Helical" evidence="1">
    <location>
        <begin position="200"/>
        <end position="221"/>
    </location>
</feature>
<name>A0A2U2DYA6_9HYPH</name>
<feature type="transmembrane region" description="Helical" evidence="1">
    <location>
        <begin position="22"/>
        <end position="40"/>
    </location>
</feature>
<dbReference type="Proteomes" id="UP000245252">
    <property type="component" value="Unassembled WGS sequence"/>
</dbReference>
<dbReference type="InterPro" id="IPR000326">
    <property type="entry name" value="PAP2/HPO"/>
</dbReference>
<dbReference type="AlphaFoldDB" id="A0A2U2DYA6"/>
<keyword evidence="1" id="KW-0472">Membrane</keyword>
<sequence length="256" mass="28684">MGKPCAGQETGDLTRSYAYTQTFCVIFALWWVTLCFFYVFPQIDLVVAKWFFVPFTCQETPNALGICGHFPLSRDDFHKGLRKFLFFLPSVIAIILACMTALELRRRRRGVKKLDFRYYGAALVSFVVGPYILVNLWLKTHSNRPRPYETDIFGGKHMFEPAGSFAGTCNNNCSFISGEGAGAGWLFCLIILVPPALRPLLVPPIVVVAFVTPALRVAWGGHYLSDAVLGWMSSPVIFFGVLALTEVTRRRKILLA</sequence>
<gene>
    <name evidence="3" type="ORF">DEM27_03845</name>
</gene>
<protein>
    <submittedName>
        <fullName evidence="3">Phosphatase</fullName>
    </submittedName>
</protein>
<keyword evidence="1" id="KW-1133">Transmembrane helix</keyword>
<dbReference type="Pfam" id="PF01569">
    <property type="entry name" value="PAP2"/>
    <property type="match status" value="1"/>
</dbReference>
<feature type="domain" description="Phosphatidic acid phosphatase type 2/haloperoxidase" evidence="2">
    <location>
        <begin position="131"/>
        <end position="243"/>
    </location>
</feature>
<evidence type="ECO:0000313" key="3">
    <source>
        <dbReference type="EMBL" id="PWE58307.1"/>
    </source>
</evidence>
<proteinExistence type="predicted"/>
<keyword evidence="4" id="KW-1185">Reference proteome</keyword>
<reference evidence="3 4" key="1">
    <citation type="submission" date="2018-05" db="EMBL/GenBank/DDBJ databases">
        <title>The draft genome of strain NS-104.</title>
        <authorList>
            <person name="Hang P."/>
            <person name="Jiang J."/>
        </authorList>
    </citation>
    <scope>NUCLEOTIDE SEQUENCE [LARGE SCALE GENOMIC DNA]</scope>
    <source>
        <strain evidence="3 4">NS-104</strain>
    </source>
</reference>
<dbReference type="Gene3D" id="1.20.144.10">
    <property type="entry name" value="Phosphatidic acid phosphatase type 2/haloperoxidase"/>
    <property type="match status" value="1"/>
</dbReference>
<feature type="transmembrane region" description="Helical" evidence="1">
    <location>
        <begin position="116"/>
        <end position="138"/>
    </location>
</feature>
<evidence type="ECO:0000313" key="4">
    <source>
        <dbReference type="Proteomes" id="UP000245252"/>
    </source>
</evidence>
<organism evidence="3 4">
    <name type="scientific">Metarhizobium album</name>
    <dbReference type="NCBI Taxonomy" id="2182425"/>
    <lineage>
        <taxon>Bacteria</taxon>
        <taxon>Pseudomonadati</taxon>
        <taxon>Pseudomonadota</taxon>
        <taxon>Alphaproteobacteria</taxon>
        <taxon>Hyphomicrobiales</taxon>
        <taxon>Rhizobiaceae</taxon>
        <taxon>Metarhizobium</taxon>
    </lineage>
</organism>
<accession>A0A2U2DYA6</accession>